<dbReference type="Gene3D" id="1.10.1200.10">
    <property type="entry name" value="ACP-like"/>
    <property type="match status" value="1"/>
</dbReference>
<evidence type="ECO:0000313" key="3">
    <source>
        <dbReference type="Proteomes" id="UP001274321"/>
    </source>
</evidence>
<dbReference type="InterPro" id="IPR009081">
    <property type="entry name" value="PP-bd_ACP"/>
</dbReference>
<feature type="domain" description="Carrier" evidence="1">
    <location>
        <begin position="1"/>
        <end position="76"/>
    </location>
</feature>
<evidence type="ECO:0000313" key="2">
    <source>
        <dbReference type="EMBL" id="MDX6805088.1"/>
    </source>
</evidence>
<keyword evidence="3" id="KW-1185">Reference proteome</keyword>
<dbReference type="PROSITE" id="PS50075">
    <property type="entry name" value="CARRIER"/>
    <property type="match status" value="1"/>
</dbReference>
<sequence>MTRLTLESMRADIAEMIGEDPGEIDMEDSLVDLGLDSIRAMMLVEQWKAAGVPLQFAELAEVPTLAHWWRVAERVQTGG</sequence>
<organism evidence="2 3">
    <name type="scientific">Terrihabitans rhizophilus</name>
    <dbReference type="NCBI Taxonomy" id="3092662"/>
    <lineage>
        <taxon>Bacteria</taxon>
        <taxon>Pseudomonadati</taxon>
        <taxon>Pseudomonadota</taxon>
        <taxon>Alphaproteobacteria</taxon>
        <taxon>Hyphomicrobiales</taxon>
        <taxon>Terrihabitans</taxon>
    </lineage>
</organism>
<dbReference type="Pfam" id="PF00550">
    <property type="entry name" value="PP-binding"/>
    <property type="match status" value="1"/>
</dbReference>
<proteinExistence type="predicted"/>
<comment type="caution">
    <text evidence="2">The sequence shown here is derived from an EMBL/GenBank/DDBJ whole genome shotgun (WGS) entry which is preliminary data.</text>
</comment>
<dbReference type="SUPFAM" id="SSF47336">
    <property type="entry name" value="ACP-like"/>
    <property type="match status" value="1"/>
</dbReference>
<gene>
    <name evidence="2" type="ORF">SCD90_03330</name>
</gene>
<evidence type="ECO:0000259" key="1">
    <source>
        <dbReference type="PROSITE" id="PS50075"/>
    </source>
</evidence>
<dbReference type="RefSeq" id="WP_319843190.1">
    <property type="nucleotide sequence ID" value="NZ_JAXAFJ010000001.1"/>
</dbReference>
<reference evidence="2 3" key="1">
    <citation type="submission" date="2023-11" db="EMBL/GenBank/DDBJ databases">
        <authorList>
            <person name="Bao R."/>
        </authorList>
    </citation>
    <scope>NUCLEOTIDE SEQUENCE [LARGE SCALE GENOMIC DNA]</scope>
    <source>
        <strain evidence="2 3">PJ23</strain>
    </source>
</reference>
<accession>A0ABU4RJR4</accession>
<protein>
    <submittedName>
        <fullName evidence="2">Phosphopantetheine-binding protein</fullName>
    </submittedName>
</protein>
<dbReference type="InterPro" id="IPR036736">
    <property type="entry name" value="ACP-like_sf"/>
</dbReference>
<name>A0ABU4RJR4_9HYPH</name>
<dbReference type="EMBL" id="JAXAFJ010000001">
    <property type="protein sequence ID" value="MDX6805088.1"/>
    <property type="molecule type" value="Genomic_DNA"/>
</dbReference>
<dbReference type="Proteomes" id="UP001274321">
    <property type="component" value="Unassembled WGS sequence"/>
</dbReference>